<dbReference type="InterPro" id="IPR013525">
    <property type="entry name" value="ABC2_TM"/>
</dbReference>
<evidence type="ECO:0000256" key="5">
    <source>
        <dbReference type="ARBA" id="ARBA00023136"/>
    </source>
</evidence>
<keyword evidence="3" id="KW-0812">Transmembrane</keyword>
<dbReference type="SUPFAM" id="SSF52540">
    <property type="entry name" value="P-loop containing nucleoside triphosphate hydrolases"/>
    <property type="match status" value="1"/>
</dbReference>
<evidence type="ECO:0008006" key="11">
    <source>
        <dbReference type="Google" id="ProtNLM"/>
    </source>
</evidence>
<evidence type="ECO:0000256" key="4">
    <source>
        <dbReference type="ARBA" id="ARBA00022989"/>
    </source>
</evidence>
<evidence type="ECO:0000313" key="10">
    <source>
        <dbReference type="Proteomes" id="UP000828251"/>
    </source>
</evidence>
<dbReference type="InterPro" id="IPR043926">
    <property type="entry name" value="ABCG_dom"/>
</dbReference>
<evidence type="ECO:0000259" key="8">
    <source>
        <dbReference type="Pfam" id="PF19055"/>
    </source>
</evidence>
<comment type="subcellular location">
    <subcellularLocation>
        <location evidence="1">Membrane</location>
        <topology evidence="1">Multi-pass membrane protein</topology>
    </subcellularLocation>
</comment>
<feature type="domain" description="ABC-2 type transporter transmembrane" evidence="7">
    <location>
        <begin position="133"/>
        <end position="261"/>
    </location>
</feature>
<evidence type="ECO:0000313" key="9">
    <source>
        <dbReference type="EMBL" id="KAH1082760.1"/>
    </source>
</evidence>
<name>A0A9D3VGA2_9ROSI</name>
<dbReference type="EMBL" id="JAIQCV010000007">
    <property type="protein sequence ID" value="KAH1082760.1"/>
    <property type="molecule type" value="Genomic_DNA"/>
</dbReference>
<keyword evidence="10" id="KW-1185">Reference proteome</keyword>
<dbReference type="Pfam" id="PF19055">
    <property type="entry name" value="ABC2_membrane_7"/>
    <property type="match status" value="1"/>
</dbReference>
<dbReference type="GO" id="GO:0005524">
    <property type="term" value="F:ATP binding"/>
    <property type="evidence" value="ECO:0007669"/>
    <property type="project" value="InterPro"/>
</dbReference>
<evidence type="ECO:0000256" key="2">
    <source>
        <dbReference type="ARBA" id="ARBA00022448"/>
    </source>
</evidence>
<evidence type="ECO:0000256" key="1">
    <source>
        <dbReference type="ARBA" id="ARBA00004141"/>
    </source>
</evidence>
<protein>
    <recommendedName>
        <fullName evidence="11">ABC transporter domain-containing protein</fullName>
    </recommendedName>
</protein>
<dbReference type="PANTHER" id="PTHR19241">
    <property type="entry name" value="ATP-BINDING CASSETTE TRANSPORTER"/>
    <property type="match status" value="1"/>
</dbReference>
<dbReference type="Gene3D" id="3.40.50.300">
    <property type="entry name" value="P-loop containing nucleotide triphosphate hydrolases"/>
    <property type="match status" value="1"/>
</dbReference>
<feature type="domain" description="ABC transporter family G" evidence="8">
    <location>
        <begin position="12"/>
        <end position="66"/>
    </location>
</feature>
<proteinExistence type="predicted"/>
<dbReference type="InterPro" id="IPR027417">
    <property type="entry name" value="P-loop_NTPase"/>
</dbReference>
<dbReference type="GO" id="GO:0140359">
    <property type="term" value="F:ABC-type transporter activity"/>
    <property type="evidence" value="ECO:0007669"/>
    <property type="project" value="InterPro"/>
</dbReference>
<dbReference type="GO" id="GO:0016887">
    <property type="term" value="F:ATP hydrolysis activity"/>
    <property type="evidence" value="ECO:0007669"/>
    <property type="project" value="InterPro"/>
</dbReference>
<dbReference type="InterPro" id="IPR003439">
    <property type="entry name" value="ABC_transporter-like_ATP-bd"/>
</dbReference>
<keyword evidence="5" id="KW-0472">Membrane</keyword>
<comment type="caution">
    <text evidence="9">The sequence shown here is derived from an EMBL/GenBank/DDBJ whole genome shotgun (WGS) entry which is preliminary data.</text>
</comment>
<keyword evidence="2" id="KW-0813">Transport</keyword>
<dbReference type="OrthoDB" id="66620at2759"/>
<evidence type="ECO:0000259" key="7">
    <source>
        <dbReference type="Pfam" id="PF01061"/>
    </source>
</evidence>
<keyword evidence="4" id="KW-1133">Transmembrane helix</keyword>
<evidence type="ECO:0000259" key="6">
    <source>
        <dbReference type="Pfam" id="PF00005"/>
    </source>
</evidence>
<sequence length="423" mass="47836">MIGSTILVSLLQPTPETFDLFDDIILMAEGKIVYHGPRSDVRPFFEHCGFTCPPRKGVADFLQEVLSQEDQAQYWYHMDRPHTFISGDKFVAAFNEFHTGQKLNQELFQPFTKAEDHNNALSSNIYSLGKWELFKVCLAREWLLMKRNSTFYVLKSAQLLFLAMVAISVFIRTRMKIGEVHASQYLGSLFYGLLRLTASGISELARTDSRRGVFYKQSDLLFYPVWAYSISSTIPRIPFSFLDAFLWTSLVYYAIGYSPEPESIDARLDKMGVLDVPNDICRDRSLRQPISCPKVAKGFIFKREFRATAPRRSRAVVSKQRLSHPQGKDLNDVAITTTVLPFEPLTLSFDNVQYFVDAPKVNQPYDLNSYLPGVLTALMGASGAGKTTLLDVLSGRKNGGYIEGDIMVEGYPMLEITYSNSCS</sequence>
<reference evidence="9 10" key="1">
    <citation type="journal article" date="2021" name="Plant Biotechnol. J.">
        <title>Multi-omics assisted identification of the key and species-specific regulatory components of drought-tolerant mechanisms in Gossypium stocksii.</title>
        <authorList>
            <person name="Yu D."/>
            <person name="Ke L."/>
            <person name="Zhang D."/>
            <person name="Wu Y."/>
            <person name="Sun Y."/>
            <person name="Mei J."/>
            <person name="Sun J."/>
            <person name="Sun Y."/>
        </authorList>
    </citation>
    <scope>NUCLEOTIDE SEQUENCE [LARGE SCALE GENOMIC DNA]</scope>
    <source>
        <strain evidence="10">cv. E1</strain>
        <tissue evidence="9">Leaf</tissue>
    </source>
</reference>
<evidence type="ECO:0000256" key="3">
    <source>
        <dbReference type="ARBA" id="ARBA00022692"/>
    </source>
</evidence>
<feature type="domain" description="ABC transporter" evidence="6">
    <location>
        <begin position="372"/>
        <end position="415"/>
    </location>
</feature>
<dbReference type="Pfam" id="PF01061">
    <property type="entry name" value="ABC2_membrane"/>
    <property type="match status" value="1"/>
</dbReference>
<organism evidence="9 10">
    <name type="scientific">Gossypium stocksii</name>
    <dbReference type="NCBI Taxonomy" id="47602"/>
    <lineage>
        <taxon>Eukaryota</taxon>
        <taxon>Viridiplantae</taxon>
        <taxon>Streptophyta</taxon>
        <taxon>Embryophyta</taxon>
        <taxon>Tracheophyta</taxon>
        <taxon>Spermatophyta</taxon>
        <taxon>Magnoliopsida</taxon>
        <taxon>eudicotyledons</taxon>
        <taxon>Gunneridae</taxon>
        <taxon>Pentapetalae</taxon>
        <taxon>rosids</taxon>
        <taxon>malvids</taxon>
        <taxon>Malvales</taxon>
        <taxon>Malvaceae</taxon>
        <taxon>Malvoideae</taxon>
        <taxon>Gossypium</taxon>
    </lineage>
</organism>
<dbReference type="GO" id="GO:0005886">
    <property type="term" value="C:plasma membrane"/>
    <property type="evidence" value="ECO:0007669"/>
    <property type="project" value="UniProtKB-ARBA"/>
</dbReference>
<dbReference type="AlphaFoldDB" id="A0A9D3VGA2"/>
<dbReference type="Pfam" id="PF00005">
    <property type="entry name" value="ABC_tran"/>
    <property type="match status" value="1"/>
</dbReference>
<accession>A0A9D3VGA2</accession>
<dbReference type="Proteomes" id="UP000828251">
    <property type="component" value="Unassembled WGS sequence"/>
</dbReference>
<gene>
    <name evidence="9" type="ORF">J1N35_022521</name>
</gene>